<reference evidence="1 2" key="1">
    <citation type="journal article" date="2020" name="ISME J.">
        <title>Comparative genomics reveals insights into cyanobacterial evolution and habitat adaptation.</title>
        <authorList>
            <person name="Chen M.Y."/>
            <person name="Teng W.K."/>
            <person name="Zhao L."/>
            <person name="Hu C.X."/>
            <person name="Zhou Y.K."/>
            <person name="Han B.P."/>
            <person name="Song L.R."/>
            <person name="Shu W.S."/>
        </authorList>
    </citation>
    <scope>NUCLEOTIDE SEQUENCE [LARGE SCALE GENOMIC DNA]</scope>
    <source>
        <strain evidence="1 2">FACHB-130</strain>
    </source>
</reference>
<comment type="caution">
    <text evidence="1">The sequence shown here is derived from an EMBL/GenBank/DDBJ whole genome shotgun (WGS) entry which is preliminary data.</text>
</comment>
<name>A0ABR8FVF5_9NOSO</name>
<proteinExistence type="predicted"/>
<protein>
    <submittedName>
        <fullName evidence="1">Uncharacterized protein</fullName>
    </submittedName>
</protein>
<gene>
    <name evidence="1" type="ORF">H6G74_12170</name>
</gene>
<keyword evidence="2" id="KW-1185">Reference proteome</keyword>
<evidence type="ECO:0000313" key="2">
    <source>
        <dbReference type="Proteomes" id="UP000603457"/>
    </source>
</evidence>
<dbReference type="RefSeq" id="WP_206756985.1">
    <property type="nucleotide sequence ID" value="NZ_JACJTB010000012.1"/>
</dbReference>
<organism evidence="1 2">
    <name type="scientific">Nostoc spongiaeforme FACHB-130</name>
    <dbReference type="NCBI Taxonomy" id="1357510"/>
    <lineage>
        <taxon>Bacteria</taxon>
        <taxon>Bacillati</taxon>
        <taxon>Cyanobacteriota</taxon>
        <taxon>Cyanophyceae</taxon>
        <taxon>Nostocales</taxon>
        <taxon>Nostocaceae</taxon>
        <taxon>Nostoc</taxon>
    </lineage>
</organism>
<evidence type="ECO:0000313" key="1">
    <source>
        <dbReference type="EMBL" id="MBD2595083.1"/>
    </source>
</evidence>
<dbReference type="Proteomes" id="UP000603457">
    <property type="component" value="Unassembled WGS sequence"/>
</dbReference>
<accession>A0ABR8FVF5</accession>
<sequence length="65" mass="7729">MMAGYESLCFGWCVSTLRLWVELVWKAATSIHRGMVLSHPSTHFWLVVLFRVIGDWRYMIYSSRF</sequence>
<dbReference type="EMBL" id="JACJTB010000012">
    <property type="protein sequence ID" value="MBD2595083.1"/>
    <property type="molecule type" value="Genomic_DNA"/>
</dbReference>